<accession>A9RD52</accession>
<feature type="compositionally biased region" description="Polar residues" evidence="1">
    <location>
        <begin position="338"/>
        <end position="356"/>
    </location>
</feature>
<dbReference type="EnsemblPlants" id="Pp3c7_20020V3.3">
    <property type="protein sequence ID" value="Pp3c7_20020V3.3"/>
    <property type="gene ID" value="Pp3c7_20020"/>
</dbReference>
<dbReference type="Gramene" id="Pp3c7_20020V3.3">
    <property type="protein sequence ID" value="Pp3c7_20020V3.3"/>
    <property type="gene ID" value="Pp3c7_20020"/>
</dbReference>
<name>A9RD52_PHYPA</name>
<dbReference type="Proteomes" id="UP000006727">
    <property type="component" value="Chromosome 7"/>
</dbReference>
<dbReference type="HOGENOM" id="CLU_843057_0_0_1"/>
<evidence type="ECO:0000313" key="2">
    <source>
        <dbReference type="EMBL" id="PNR51406.1"/>
    </source>
</evidence>
<feature type="compositionally biased region" description="Low complexity" evidence="1">
    <location>
        <begin position="25"/>
        <end position="37"/>
    </location>
</feature>
<dbReference type="GeneID" id="112284367"/>
<reference evidence="2 4" key="2">
    <citation type="journal article" date="2018" name="Plant J.">
        <title>The Physcomitrella patens chromosome-scale assembly reveals moss genome structure and evolution.</title>
        <authorList>
            <person name="Lang D."/>
            <person name="Ullrich K.K."/>
            <person name="Murat F."/>
            <person name="Fuchs J."/>
            <person name="Jenkins J."/>
            <person name="Haas F.B."/>
            <person name="Piednoel M."/>
            <person name="Gundlach H."/>
            <person name="Van Bel M."/>
            <person name="Meyberg R."/>
            <person name="Vives C."/>
            <person name="Morata J."/>
            <person name="Symeonidi A."/>
            <person name="Hiss M."/>
            <person name="Muchero W."/>
            <person name="Kamisugi Y."/>
            <person name="Saleh O."/>
            <person name="Blanc G."/>
            <person name="Decker E.L."/>
            <person name="van Gessel N."/>
            <person name="Grimwood J."/>
            <person name="Hayes R.D."/>
            <person name="Graham S.W."/>
            <person name="Gunter L.E."/>
            <person name="McDaniel S.F."/>
            <person name="Hoernstein S.N.W."/>
            <person name="Larsson A."/>
            <person name="Li F.W."/>
            <person name="Perroud P.F."/>
            <person name="Phillips J."/>
            <person name="Ranjan P."/>
            <person name="Rokshar D.S."/>
            <person name="Rothfels C.J."/>
            <person name="Schneider L."/>
            <person name="Shu S."/>
            <person name="Stevenson D.W."/>
            <person name="Thummler F."/>
            <person name="Tillich M."/>
            <person name="Villarreal Aguilar J.C."/>
            <person name="Widiez T."/>
            <person name="Wong G.K."/>
            <person name="Wymore A."/>
            <person name="Zhang Y."/>
            <person name="Zimmer A.D."/>
            <person name="Quatrano R.S."/>
            <person name="Mayer K.F.X."/>
            <person name="Goodstein D."/>
            <person name="Casacuberta J.M."/>
            <person name="Vandepoele K."/>
            <person name="Reski R."/>
            <person name="Cuming A.C."/>
            <person name="Tuskan G.A."/>
            <person name="Maumus F."/>
            <person name="Salse J."/>
            <person name="Schmutz J."/>
            <person name="Rensing S.A."/>
        </authorList>
    </citation>
    <scope>NUCLEOTIDE SEQUENCE [LARGE SCALE GENOMIC DNA]</scope>
    <source>
        <strain evidence="3 4">cv. Gransden 2004</strain>
    </source>
</reference>
<reference evidence="3" key="3">
    <citation type="submission" date="2020-12" db="UniProtKB">
        <authorList>
            <consortium name="EnsemblPlants"/>
        </authorList>
    </citation>
    <scope>IDENTIFICATION</scope>
</reference>
<keyword evidence="4" id="KW-1185">Reference proteome</keyword>
<sequence length="371" mass="40861">MATAGERAAIGAETARMEGRGAAGQGIEAAKAAATGLGRTGRRRERLPGHRRSRSRSSSLSSSDEEGRRRHHGLHGTEGVRTVVSNEGEAYCPNPNLRNLPKEYETRVQVIQRYPEMRTVEKTDYVKEIVNEERTIIVPKTRVVLDEVQHVDRVPIIRDVPKTRMETVYRVVPEEREVTDMVPVIEYVDTPRIERVPRVIIEDVEERIRVPVIREVPITRTVEVPTGNYCEAPAGEFVNPSHFNLLGHKHGRKHKGGLLNRTTSSSSSSSDSDREHGGALHTTGTHGHHHHNPLDTTTGTGVAHHNPLDTTTGTGVGQLHHNPLDATTGSGVSHHPTPLNTTTGTHRSSFDGSNPVTPRKRQGLLGKILNH</sequence>
<dbReference type="Gramene" id="Pp3c7_20020V3.2">
    <property type="protein sequence ID" value="Pp3c7_20020V3.2"/>
    <property type="gene ID" value="Pp3c7_20020"/>
</dbReference>
<feature type="region of interest" description="Disordered" evidence="1">
    <location>
        <begin position="248"/>
        <end position="371"/>
    </location>
</feature>
<dbReference type="KEGG" id="ppp:112284367"/>
<evidence type="ECO:0000313" key="3">
    <source>
        <dbReference type="EnsemblPlants" id="Pp3c7_20020V3.1"/>
    </source>
</evidence>
<feature type="region of interest" description="Disordered" evidence="1">
    <location>
        <begin position="1"/>
        <end position="80"/>
    </location>
</feature>
<feature type="compositionally biased region" description="Basic residues" evidence="1">
    <location>
        <begin position="40"/>
        <end position="55"/>
    </location>
</feature>
<dbReference type="EnsemblPlants" id="Pp3c7_20020V3.1">
    <property type="protein sequence ID" value="Pp3c7_20020V3.1"/>
    <property type="gene ID" value="Pp3c7_20020"/>
</dbReference>
<reference evidence="2 4" key="1">
    <citation type="journal article" date="2008" name="Science">
        <title>The Physcomitrella genome reveals evolutionary insights into the conquest of land by plants.</title>
        <authorList>
            <person name="Rensing S."/>
            <person name="Lang D."/>
            <person name="Zimmer A."/>
            <person name="Terry A."/>
            <person name="Salamov A."/>
            <person name="Shapiro H."/>
            <person name="Nishiyama T."/>
            <person name="Perroud P.-F."/>
            <person name="Lindquist E."/>
            <person name="Kamisugi Y."/>
            <person name="Tanahashi T."/>
            <person name="Sakakibara K."/>
            <person name="Fujita T."/>
            <person name="Oishi K."/>
            <person name="Shin-I T."/>
            <person name="Kuroki Y."/>
            <person name="Toyoda A."/>
            <person name="Suzuki Y."/>
            <person name="Hashimoto A."/>
            <person name="Yamaguchi K."/>
            <person name="Sugano A."/>
            <person name="Kohara Y."/>
            <person name="Fujiyama A."/>
            <person name="Anterola A."/>
            <person name="Aoki S."/>
            <person name="Ashton N."/>
            <person name="Barbazuk W.B."/>
            <person name="Barker E."/>
            <person name="Bennetzen J."/>
            <person name="Bezanilla M."/>
            <person name="Blankenship R."/>
            <person name="Cho S.H."/>
            <person name="Dutcher S."/>
            <person name="Estelle M."/>
            <person name="Fawcett J.A."/>
            <person name="Gundlach H."/>
            <person name="Hanada K."/>
            <person name="Heyl A."/>
            <person name="Hicks K.A."/>
            <person name="Hugh J."/>
            <person name="Lohr M."/>
            <person name="Mayer K."/>
            <person name="Melkozernov A."/>
            <person name="Murata T."/>
            <person name="Nelson D."/>
            <person name="Pils B."/>
            <person name="Prigge M."/>
            <person name="Reiss B."/>
            <person name="Renner T."/>
            <person name="Rombauts S."/>
            <person name="Rushton P."/>
            <person name="Sanderfoot A."/>
            <person name="Schween G."/>
            <person name="Shiu S.-H."/>
            <person name="Stueber K."/>
            <person name="Theodoulou F.L."/>
            <person name="Tu H."/>
            <person name="Van de Peer Y."/>
            <person name="Verrier P.J."/>
            <person name="Waters E."/>
            <person name="Wood A."/>
            <person name="Yang L."/>
            <person name="Cove D."/>
            <person name="Cuming A."/>
            <person name="Hasebe M."/>
            <person name="Lucas S."/>
            <person name="Mishler D.B."/>
            <person name="Reski R."/>
            <person name="Grigoriev I."/>
            <person name="Quatrano R.S."/>
            <person name="Boore J.L."/>
        </authorList>
    </citation>
    <scope>NUCLEOTIDE SEQUENCE [LARGE SCALE GENOMIC DNA]</scope>
    <source>
        <strain evidence="3 4">cv. Gransden 2004</strain>
    </source>
</reference>
<protein>
    <submittedName>
        <fullName evidence="2 3">Uncharacterized protein</fullName>
    </submittedName>
</protein>
<evidence type="ECO:0000313" key="4">
    <source>
        <dbReference type="Proteomes" id="UP000006727"/>
    </source>
</evidence>
<dbReference type="PaxDb" id="3218-PP1S2_428V6.1"/>
<organism evidence="2">
    <name type="scientific">Physcomitrium patens</name>
    <name type="common">Spreading-leaved earth moss</name>
    <name type="synonym">Physcomitrella patens</name>
    <dbReference type="NCBI Taxonomy" id="3218"/>
    <lineage>
        <taxon>Eukaryota</taxon>
        <taxon>Viridiplantae</taxon>
        <taxon>Streptophyta</taxon>
        <taxon>Embryophyta</taxon>
        <taxon>Bryophyta</taxon>
        <taxon>Bryophytina</taxon>
        <taxon>Bryopsida</taxon>
        <taxon>Funariidae</taxon>
        <taxon>Funariales</taxon>
        <taxon>Funariaceae</taxon>
        <taxon>Physcomitrium</taxon>
    </lineage>
</organism>
<dbReference type="EnsemblPlants" id="Pp3c7_20020V3.2">
    <property type="protein sequence ID" value="Pp3c7_20020V3.2"/>
    <property type="gene ID" value="Pp3c7_20020"/>
</dbReference>
<dbReference type="RefSeq" id="XP_024379875.1">
    <property type="nucleotide sequence ID" value="XM_024524107.2"/>
</dbReference>
<dbReference type="Gramene" id="Pp3c7_20020V3.1">
    <property type="protein sequence ID" value="Pp3c7_20020V3.1"/>
    <property type="gene ID" value="Pp3c7_20020"/>
</dbReference>
<dbReference type="AlphaFoldDB" id="A9RD52"/>
<gene>
    <name evidence="3" type="primary">LOC112284367</name>
    <name evidence="2" type="ORF">PHYPA_010593</name>
</gene>
<evidence type="ECO:0000256" key="1">
    <source>
        <dbReference type="SAM" id="MobiDB-lite"/>
    </source>
</evidence>
<dbReference type="OrthoDB" id="1914854at2759"/>
<proteinExistence type="predicted"/>
<dbReference type="EMBL" id="ABEU02000007">
    <property type="protein sequence ID" value="PNR51406.1"/>
    <property type="molecule type" value="Genomic_DNA"/>
</dbReference>